<dbReference type="InterPro" id="IPR057666">
    <property type="entry name" value="DrpA_SLOG"/>
</dbReference>
<keyword evidence="5" id="KW-1185">Reference proteome</keyword>
<feature type="domain" description="Smf/DprA SLOG" evidence="2">
    <location>
        <begin position="105"/>
        <end position="298"/>
    </location>
</feature>
<dbReference type="PANTHER" id="PTHR43022">
    <property type="entry name" value="PROTEIN SMF"/>
    <property type="match status" value="1"/>
</dbReference>
<gene>
    <name evidence="4" type="ORF">MAAFP003_1741</name>
</gene>
<accession>A0A2K4Y8G2</accession>
<dbReference type="PANTHER" id="PTHR43022:SF1">
    <property type="entry name" value="PROTEIN SMF"/>
    <property type="match status" value="1"/>
</dbReference>
<dbReference type="RefSeq" id="WP_096286099.1">
    <property type="nucleotide sequence ID" value="NZ_FXEG02000002.1"/>
</dbReference>
<sequence>MTAVFHDPAWPAWAYLSRVAEPPCPELAALVGCVGPVEAADRVRRGLVSEELVRHTAARREIDRAAADLEVLARRGGRLITPDCPEWPLVAFSAFAGAGCRPRGGPPMVLWALGPMRLDEIARRAAAVVGTRAATAYGEQVTADLASGLAERDVAVVSGGAYGIDGAAHRAALASDGITVAVLAGGIDIPYPAGHSALLHRIASHGLLISEYPPGLRPARHRFLTRNRLVAAVAGAVVVVEAGLRSGAANTAAWAGSLGRVVAAVPGPITSSASAGCHALLRNGAELVTRADDIVEFVGHIGELAVEEARPATALDGLGEPERQVYEALPGRGAATVDEIAVSSGLMPEQVLGPLAILEVTGLAERDGGRWRLVRRGTRPVAGGRPATTAPARIVGWGRV</sequence>
<name>A0A2K4Y8G2_9MYCO</name>
<evidence type="ECO:0000259" key="2">
    <source>
        <dbReference type="Pfam" id="PF02481"/>
    </source>
</evidence>
<dbReference type="InterPro" id="IPR036388">
    <property type="entry name" value="WH-like_DNA-bd_sf"/>
</dbReference>
<dbReference type="InterPro" id="IPR041614">
    <property type="entry name" value="DprA_WH"/>
</dbReference>
<dbReference type="Gene3D" id="1.10.10.10">
    <property type="entry name" value="Winged helix-like DNA-binding domain superfamily/Winged helix DNA-binding domain"/>
    <property type="match status" value="1"/>
</dbReference>
<dbReference type="OrthoDB" id="9785707at2"/>
<dbReference type="Gene3D" id="3.40.50.450">
    <property type="match status" value="1"/>
</dbReference>
<evidence type="ECO:0000313" key="5">
    <source>
        <dbReference type="Proteomes" id="UP000236318"/>
    </source>
</evidence>
<evidence type="ECO:0000259" key="3">
    <source>
        <dbReference type="Pfam" id="PF17782"/>
    </source>
</evidence>
<dbReference type="InterPro" id="IPR003488">
    <property type="entry name" value="DprA"/>
</dbReference>
<evidence type="ECO:0000313" key="4">
    <source>
        <dbReference type="EMBL" id="SOX53071.1"/>
    </source>
</evidence>
<dbReference type="Proteomes" id="UP000236318">
    <property type="component" value="Unassembled WGS sequence"/>
</dbReference>
<organism evidence="4 5">
    <name type="scientific">Mycobacterium ahvazicum</name>
    <dbReference type="NCBI Taxonomy" id="1964395"/>
    <lineage>
        <taxon>Bacteria</taxon>
        <taxon>Bacillati</taxon>
        <taxon>Actinomycetota</taxon>
        <taxon>Actinomycetes</taxon>
        <taxon>Mycobacteriales</taxon>
        <taxon>Mycobacteriaceae</taxon>
        <taxon>Mycobacterium</taxon>
        <taxon>Mycobacterium simiae complex</taxon>
    </lineage>
</organism>
<comment type="caution">
    <text evidence="4">The sequence shown here is derived from an EMBL/GenBank/DDBJ whole genome shotgun (WGS) entry which is preliminary data.</text>
</comment>
<evidence type="ECO:0000256" key="1">
    <source>
        <dbReference type="ARBA" id="ARBA00006525"/>
    </source>
</evidence>
<dbReference type="SUPFAM" id="SSF102405">
    <property type="entry name" value="MCP/YpsA-like"/>
    <property type="match status" value="1"/>
</dbReference>
<dbReference type="AlphaFoldDB" id="A0A2K4Y8G2"/>
<dbReference type="EMBL" id="FXEG02000002">
    <property type="protein sequence ID" value="SOX53071.1"/>
    <property type="molecule type" value="Genomic_DNA"/>
</dbReference>
<protein>
    <submittedName>
        <fullName evidence="4">DNA-protecting protein DprA</fullName>
    </submittedName>
</protein>
<dbReference type="GO" id="GO:0009294">
    <property type="term" value="P:DNA-mediated transformation"/>
    <property type="evidence" value="ECO:0007669"/>
    <property type="project" value="InterPro"/>
</dbReference>
<proteinExistence type="inferred from homology"/>
<reference evidence="4" key="1">
    <citation type="submission" date="2018-01" db="EMBL/GenBank/DDBJ databases">
        <authorList>
            <consortium name="Urmite Genomes"/>
        </authorList>
    </citation>
    <scope>NUCLEOTIDE SEQUENCE [LARGE SCALE GENOMIC DNA]</scope>
    <source>
        <strain evidence="4">AFP003</strain>
    </source>
</reference>
<dbReference type="NCBIfam" id="TIGR00732">
    <property type="entry name" value="dprA"/>
    <property type="match status" value="1"/>
</dbReference>
<dbReference type="Pfam" id="PF17782">
    <property type="entry name" value="WHD_DprA"/>
    <property type="match status" value="1"/>
</dbReference>
<feature type="domain" description="DprA winged helix" evidence="3">
    <location>
        <begin position="311"/>
        <end position="369"/>
    </location>
</feature>
<comment type="similarity">
    <text evidence="1">Belongs to the DprA/Smf family.</text>
</comment>
<dbReference type="Pfam" id="PF02481">
    <property type="entry name" value="DNA_processg_A"/>
    <property type="match status" value="1"/>
</dbReference>